<evidence type="ECO:0000256" key="1">
    <source>
        <dbReference type="ARBA" id="ARBA00001954"/>
    </source>
</evidence>
<dbReference type="EMBL" id="KV749692">
    <property type="protein sequence ID" value="OCL08226.1"/>
    <property type="molecule type" value="Genomic_DNA"/>
</dbReference>
<dbReference type="PROSITE" id="PS50016">
    <property type="entry name" value="ZF_PHD_2"/>
    <property type="match status" value="1"/>
</dbReference>
<accession>A0A8E2F0J3</accession>
<evidence type="ECO:0000256" key="4">
    <source>
        <dbReference type="ARBA" id="ARBA00008037"/>
    </source>
</evidence>
<evidence type="ECO:0000256" key="11">
    <source>
        <dbReference type="ARBA" id="ARBA00022964"/>
    </source>
</evidence>
<dbReference type="Pfam" id="PF17811">
    <property type="entry name" value="JHD"/>
    <property type="match status" value="1"/>
</dbReference>
<reference evidence="23 24" key="1">
    <citation type="journal article" date="2016" name="Nat. Commun.">
        <title>Ectomycorrhizal ecology is imprinted in the genome of the dominant symbiotic fungus Cenococcum geophilum.</title>
        <authorList>
            <consortium name="DOE Joint Genome Institute"/>
            <person name="Peter M."/>
            <person name="Kohler A."/>
            <person name="Ohm R.A."/>
            <person name="Kuo A."/>
            <person name="Krutzmann J."/>
            <person name="Morin E."/>
            <person name="Arend M."/>
            <person name="Barry K.W."/>
            <person name="Binder M."/>
            <person name="Choi C."/>
            <person name="Clum A."/>
            <person name="Copeland A."/>
            <person name="Grisel N."/>
            <person name="Haridas S."/>
            <person name="Kipfer T."/>
            <person name="LaButti K."/>
            <person name="Lindquist E."/>
            <person name="Lipzen A."/>
            <person name="Maire R."/>
            <person name="Meier B."/>
            <person name="Mihaltcheva S."/>
            <person name="Molinier V."/>
            <person name="Murat C."/>
            <person name="Poggeler S."/>
            <person name="Quandt C.A."/>
            <person name="Sperisen C."/>
            <person name="Tritt A."/>
            <person name="Tisserant E."/>
            <person name="Crous P.W."/>
            <person name="Henrissat B."/>
            <person name="Nehls U."/>
            <person name="Egli S."/>
            <person name="Spatafora J.W."/>
            <person name="Grigoriev I.V."/>
            <person name="Martin F.M."/>
        </authorList>
    </citation>
    <scope>NUCLEOTIDE SEQUENCE [LARGE SCALE GENOMIC DNA]</scope>
    <source>
        <strain evidence="23 24">CBS 207.34</strain>
    </source>
</reference>
<dbReference type="InterPro" id="IPR019787">
    <property type="entry name" value="Znf_PHD-finger"/>
</dbReference>
<dbReference type="SUPFAM" id="SSF51197">
    <property type="entry name" value="Clavaminate synthase-like"/>
    <property type="match status" value="1"/>
</dbReference>
<evidence type="ECO:0000313" key="24">
    <source>
        <dbReference type="Proteomes" id="UP000250140"/>
    </source>
</evidence>
<evidence type="ECO:0000256" key="16">
    <source>
        <dbReference type="ARBA" id="ARBA00023242"/>
    </source>
</evidence>
<dbReference type="Gene3D" id="2.60.120.650">
    <property type="entry name" value="Cupin"/>
    <property type="match status" value="2"/>
</dbReference>
<evidence type="ECO:0000256" key="9">
    <source>
        <dbReference type="ARBA" id="ARBA00022833"/>
    </source>
</evidence>
<evidence type="ECO:0000256" key="5">
    <source>
        <dbReference type="ARBA" id="ARBA00013246"/>
    </source>
</evidence>
<feature type="compositionally biased region" description="Polar residues" evidence="20">
    <location>
        <begin position="178"/>
        <end position="193"/>
    </location>
</feature>
<dbReference type="PROSITE" id="PS01359">
    <property type="entry name" value="ZF_PHD_1"/>
    <property type="match status" value="1"/>
</dbReference>
<feature type="domain" description="PHD-type" evidence="21">
    <location>
        <begin position="529"/>
        <end position="586"/>
    </location>
</feature>
<dbReference type="InterPro" id="IPR011011">
    <property type="entry name" value="Znf_FYVE_PHD"/>
</dbReference>
<organism evidence="23 24">
    <name type="scientific">Glonium stellatum</name>
    <dbReference type="NCBI Taxonomy" id="574774"/>
    <lineage>
        <taxon>Eukaryota</taxon>
        <taxon>Fungi</taxon>
        <taxon>Dikarya</taxon>
        <taxon>Ascomycota</taxon>
        <taxon>Pezizomycotina</taxon>
        <taxon>Dothideomycetes</taxon>
        <taxon>Pleosporomycetidae</taxon>
        <taxon>Gloniales</taxon>
        <taxon>Gloniaceae</taxon>
        <taxon>Glonium</taxon>
    </lineage>
</organism>
<dbReference type="SMART" id="SM00558">
    <property type="entry name" value="JmjC"/>
    <property type="match status" value="1"/>
</dbReference>
<evidence type="ECO:0000259" key="22">
    <source>
        <dbReference type="PROSITE" id="PS51184"/>
    </source>
</evidence>
<sequence length="1583" mass="175423">MSCHSFKAQYKLPPLRFGTPPPPYEFIEPLTPVDGRDGEGPTFFQDYNGANDTQRAGIGRIEEPKSGREHGELDQGHSGAPAASPKRAQHPRPTTSHTEVEGSPIDTLANAASSLAASPVFAQPSRRSSQAPISPTTIPRFPSNGYSAKHTFPEDFNHAYDERPSKRARSEFFPSPHYPQSVSRPATSHNPSHGWSYNVEQMVDNGTRMYHDNPLSRSYQEDSSALGKRLSDAQLLLDFHQIGSASSFSRQSRIQLSNGWSPVQPSHQDLSASRELVAIPDKASHWTSQFRDEEIRRTEPRHGELPPATIRDPIPNGSYEDNLDRSALQTHTPPEDTCNSAVPLAAPDTNGHAEPKKPKSHQGWPKGKPRGPRAGSASSKKKKASAKAKAAASTSTAGVPDQLHSPQSLPADSLDRASPDDMRMNLVPSGHPGPPDMRQEIASQNRRHSLSDIRTPRNTGDSPAAEALPGTTQDTAYRIDKGTEGPVEPSPPKPVPRALSVPPNNNMIISVPTQANPAPSEQADATAQVTVCAGCNFTSNVLTGESQKWISCDGCKGWFHFACAGFQTERDVRSVDKFFCRQCRPKHGPTTFVRKSARAHTAVDYAGLNEGVLRTSDENPEHHYIKPIKDGTLQFDQETFARLPPELVTAEFFEKMNGFREPVVIPATLNPRPKLPGSDEDIPRVALSFEGQDLDIEAEGYEYEHVPDDGQDKLDMVIPQGLTVRRVSEMYGPEERVEVIDVKSQEGEDKRWNMRRWADYYEEEGEKVVRNVISLEVSQSKLGRLIRRPKVVRDMDLQDSVWPEEDKANAPKVQFYCLMSVADCYTDFHIDFGGSSVYYHIVKGKKTFFFIPPTKHNLKKYEEWCLSPAQNWTFLPHQVKECYRIDLSEGDTMLIPSGWIHAVWTPENSLVIGGNFLTRLHYDMQIRVAEVEKATKVARKFRYPHFQKVLWFTVLKYLETDPLPSSVAQRFYDGQQFNRATSIYCEPNKFGHNSDIGVENYNARYYPKAELDGLPDLANYIWRTVMISLGRIEGITAETRNAVTRSIPKGRGDPLTLIKNFAMWIAWKRGNEDIPQWAHPEALLPETGESKGEKKLSAAALKKLERKSWSEAIRASRDRQSSRQKAMVSETPVAAASTHGDSPAPPPAPPQRPVLDQNGKHLSTPKTSQLGPKRIACDACRKRRIRCKHKDELVASLKNRGSSDSRAEASSSSQSSSVHPGNSKFVGVVIPTRHDFKRRESELGVGMAISQKLTKVDGHVIIDDGIPASEFTIETPNSKPGRTKACLDCRKSKRRCVHDEYGNIDPIKASEAPVPRGSASKKRRVSDEDISPVNKKPKKEPMSTSDTIRGVGTASRPRDSVHLEGPLHRPNMAPSIEIHDSIVVSSPTKVPQMTPPLPRSTYDLNSQNGTFSPEPIPDAVPHADAIVSSIENPIDEHFAAAQNRPSRQSIPKRRNPVTPAPKPGNKADVGPSSPLTNPARSTSPEHRRNGIISTLESVQVVPQIHRRSTSGRKTSHTPGTVGSVKDMTPRSAHIGRARRDSKGSLKLEAGSRALSQAETEEEASLRLARELQEKEFGLRRRSK</sequence>
<feature type="region of interest" description="Disordered" evidence="20">
    <location>
        <begin position="1"/>
        <end position="103"/>
    </location>
</feature>
<dbReference type="GO" id="GO:0005634">
    <property type="term" value="C:nucleus"/>
    <property type="evidence" value="ECO:0007669"/>
    <property type="project" value="UniProtKB-SubCell"/>
</dbReference>
<feature type="compositionally biased region" description="Basic and acidic residues" evidence="20">
    <location>
        <begin position="290"/>
        <end position="304"/>
    </location>
</feature>
<evidence type="ECO:0000256" key="12">
    <source>
        <dbReference type="ARBA" id="ARBA00023002"/>
    </source>
</evidence>
<dbReference type="GO" id="GO:0140680">
    <property type="term" value="F:histone H3K36me/H3K36me2 demethylase activity"/>
    <property type="evidence" value="ECO:0007669"/>
    <property type="project" value="UniProtKB-EC"/>
</dbReference>
<keyword evidence="24" id="KW-1185">Reference proteome</keyword>
<keyword evidence="7" id="KW-0479">Metal-binding</keyword>
<comment type="function">
    <text evidence="2">Histone demethylase that specifically demethylates 'Lys-36' of histone H3, thereby playing a central role in histone code.</text>
</comment>
<feature type="region of interest" description="Disordered" evidence="20">
    <location>
        <begin position="1198"/>
        <end position="1225"/>
    </location>
</feature>
<dbReference type="Pfam" id="PF00628">
    <property type="entry name" value="PHD"/>
    <property type="match status" value="1"/>
</dbReference>
<feature type="compositionally biased region" description="Basic and acidic residues" evidence="20">
    <location>
        <begin position="1356"/>
        <end position="1367"/>
    </location>
</feature>
<dbReference type="InterPro" id="IPR041070">
    <property type="entry name" value="JHD"/>
</dbReference>
<evidence type="ECO:0000256" key="7">
    <source>
        <dbReference type="ARBA" id="ARBA00022723"/>
    </source>
</evidence>
<keyword evidence="11" id="KW-0223">Dioxygenase</keyword>
<dbReference type="PANTHER" id="PTHR23123">
    <property type="entry name" value="PHD/F-BOX CONTAINING PROTEIN"/>
    <property type="match status" value="1"/>
</dbReference>
<feature type="region of interest" description="Disordered" evidence="20">
    <location>
        <begin position="285"/>
        <end position="501"/>
    </location>
</feature>
<dbReference type="CDD" id="cd15517">
    <property type="entry name" value="PHD_TCF19_like"/>
    <property type="match status" value="1"/>
</dbReference>
<keyword evidence="9" id="KW-0862">Zinc</keyword>
<feature type="region of interest" description="Disordered" evidence="20">
    <location>
        <begin position="1111"/>
        <end position="1171"/>
    </location>
</feature>
<evidence type="ECO:0000256" key="20">
    <source>
        <dbReference type="SAM" id="MobiDB-lite"/>
    </source>
</evidence>
<feature type="compositionally biased region" description="Polar residues" evidence="20">
    <location>
        <begin position="327"/>
        <end position="340"/>
    </location>
</feature>
<protein>
    <recommendedName>
        <fullName evidence="6">JmjC domain-containing histone demethylation protein 1</fullName>
        <ecNumber evidence="5">1.14.11.27</ecNumber>
    </recommendedName>
    <alternativeName>
        <fullName evidence="17">[Histone-H3]-lysine-36 demethylase 1</fullName>
    </alternativeName>
</protein>
<dbReference type="GO" id="GO:0008270">
    <property type="term" value="F:zinc ion binding"/>
    <property type="evidence" value="ECO:0007669"/>
    <property type="project" value="UniProtKB-KW"/>
</dbReference>
<evidence type="ECO:0000256" key="13">
    <source>
        <dbReference type="ARBA" id="ARBA00023004"/>
    </source>
</evidence>
<feature type="compositionally biased region" description="Pro residues" evidence="20">
    <location>
        <begin position="1143"/>
        <end position="1152"/>
    </location>
</feature>
<feature type="compositionally biased region" description="Polar residues" evidence="20">
    <location>
        <begin position="1160"/>
        <end position="1170"/>
    </location>
</feature>
<evidence type="ECO:0000256" key="2">
    <source>
        <dbReference type="ARBA" id="ARBA00003909"/>
    </source>
</evidence>
<feature type="compositionally biased region" description="Polar residues" evidence="20">
    <location>
        <begin position="1473"/>
        <end position="1482"/>
    </location>
</feature>
<dbReference type="Proteomes" id="UP000250140">
    <property type="component" value="Unassembled WGS sequence"/>
</dbReference>
<evidence type="ECO:0000256" key="3">
    <source>
        <dbReference type="ARBA" id="ARBA00004123"/>
    </source>
</evidence>
<evidence type="ECO:0000256" key="6">
    <source>
        <dbReference type="ARBA" id="ARBA00015153"/>
    </source>
</evidence>
<feature type="compositionally biased region" description="Basic and acidic residues" evidence="20">
    <location>
        <begin position="413"/>
        <end position="423"/>
    </location>
</feature>
<dbReference type="GO" id="GO:0000981">
    <property type="term" value="F:DNA-binding transcription factor activity, RNA polymerase II-specific"/>
    <property type="evidence" value="ECO:0007669"/>
    <property type="project" value="InterPro"/>
</dbReference>
<evidence type="ECO:0000256" key="17">
    <source>
        <dbReference type="ARBA" id="ARBA00031083"/>
    </source>
</evidence>
<keyword evidence="14" id="KW-0805">Transcription regulation</keyword>
<dbReference type="InterPro" id="IPR001138">
    <property type="entry name" value="Zn2Cys6_DnaBD"/>
</dbReference>
<comment type="subcellular location">
    <subcellularLocation>
        <location evidence="3">Nucleus</location>
    </subcellularLocation>
</comment>
<dbReference type="PROSITE" id="PS51184">
    <property type="entry name" value="JMJC"/>
    <property type="match status" value="1"/>
</dbReference>
<dbReference type="SMART" id="SM00249">
    <property type="entry name" value="PHD"/>
    <property type="match status" value="1"/>
</dbReference>
<feature type="region of interest" description="Disordered" evidence="20">
    <location>
        <begin position="1306"/>
        <end position="1560"/>
    </location>
</feature>
<proteinExistence type="inferred from homology"/>
<feature type="compositionally biased region" description="Low complexity" evidence="20">
    <location>
        <begin position="387"/>
        <end position="398"/>
    </location>
</feature>
<dbReference type="InterPro" id="IPR019786">
    <property type="entry name" value="Zinc_finger_PHD-type_CS"/>
</dbReference>
<feature type="compositionally biased region" description="Polar residues" evidence="20">
    <location>
        <begin position="1402"/>
        <end position="1411"/>
    </location>
</feature>
<dbReference type="InterPro" id="IPR003347">
    <property type="entry name" value="JmjC_dom"/>
</dbReference>
<dbReference type="CDD" id="cd00067">
    <property type="entry name" value="GAL4"/>
    <property type="match status" value="1"/>
</dbReference>
<feature type="domain" description="JmjC" evidence="22">
    <location>
        <begin position="777"/>
        <end position="933"/>
    </location>
</feature>
<name>A0A8E2F0J3_9PEZI</name>
<comment type="similarity">
    <text evidence="4">Belongs to the JHDM1 histone demethylase family.</text>
</comment>
<evidence type="ECO:0000256" key="19">
    <source>
        <dbReference type="PROSITE-ProRule" id="PRU00146"/>
    </source>
</evidence>
<evidence type="ECO:0000256" key="15">
    <source>
        <dbReference type="ARBA" id="ARBA00023163"/>
    </source>
</evidence>
<evidence type="ECO:0000313" key="23">
    <source>
        <dbReference type="EMBL" id="OCL08226.1"/>
    </source>
</evidence>
<keyword evidence="10" id="KW-0156">Chromatin regulator</keyword>
<feature type="compositionally biased region" description="Basic and acidic residues" evidence="20">
    <location>
        <begin position="60"/>
        <end position="75"/>
    </location>
</feature>
<evidence type="ECO:0000256" key="8">
    <source>
        <dbReference type="ARBA" id="ARBA00022771"/>
    </source>
</evidence>
<dbReference type="SUPFAM" id="SSF57903">
    <property type="entry name" value="FYVE/PHD zinc finger"/>
    <property type="match status" value="1"/>
</dbReference>
<feature type="compositionally biased region" description="Basic and acidic residues" evidence="20">
    <location>
        <begin position="1111"/>
        <end position="1121"/>
    </location>
</feature>
<keyword evidence="15" id="KW-0804">Transcription</keyword>
<evidence type="ECO:0000259" key="21">
    <source>
        <dbReference type="PROSITE" id="PS50016"/>
    </source>
</evidence>
<dbReference type="Pfam" id="PF02373">
    <property type="entry name" value="JmjC"/>
    <property type="match status" value="1"/>
</dbReference>
<feature type="compositionally biased region" description="Low complexity" evidence="20">
    <location>
        <begin position="1208"/>
        <end position="1217"/>
    </location>
</feature>
<dbReference type="OrthoDB" id="5876800at2759"/>
<feature type="region of interest" description="Disordered" evidence="20">
    <location>
        <begin position="120"/>
        <end position="193"/>
    </location>
</feature>
<evidence type="ECO:0000256" key="18">
    <source>
        <dbReference type="ARBA" id="ARBA00047915"/>
    </source>
</evidence>
<feature type="compositionally biased region" description="Basic and acidic residues" evidence="20">
    <location>
        <begin position="151"/>
        <end position="170"/>
    </location>
</feature>
<dbReference type="InterPro" id="IPR050690">
    <property type="entry name" value="JHDM1_Histone_Demethylase"/>
</dbReference>
<comment type="catalytic activity">
    <reaction evidence="18">
        <text>N(6),N(6)-dimethyl-L-lysyl(36)-[histone H3] + 2 2-oxoglutarate + 2 O2 = L-lysyl(36)-[histone H3] + 2 formaldehyde + 2 succinate + 2 CO2</text>
        <dbReference type="Rhea" id="RHEA:42032"/>
        <dbReference type="Rhea" id="RHEA-COMP:9785"/>
        <dbReference type="Rhea" id="RHEA-COMP:9787"/>
        <dbReference type="ChEBI" id="CHEBI:15379"/>
        <dbReference type="ChEBI" id="CHEBI:16526"/>
        <dbReference type="ChEBI" id="CHEBI:16810"/>
        <dbReference type="ChEBI" id="CHEBI:16842"/>
        <dbReference type="ChEBI" id="CHEBI:29969"/>
        <dbReference type="ChEBI" id="CHEBI:30031"/>
        <dbReference type="ChEBI" id="CHEBI:61976"/>
        <dbReference type="EC" id="1.14.11.27"/>
    </reaction>
</comment>
<keyword evidence="12" id="KW-0560">Oxidoreductase</keyword>
<keyword evidence="13" id="KW-0408">Iron</keyword>
<keyword evidence="8 19" id="KW-0863">Zinc-finger</keyword>
<gene>
    <name evidence="23" type="ORF">AOQ84DRAFT_45227</name>
</gene>
<evidence type="ECO:0000256" key="14">
    <source>
        <dbReference type="ARBA" id="ARBA00023015"/>
    </source>
</evidence>
<comment type="cofactor">
    <cofactor evidence="1">
        <name>Fe(2+)</name>
        <dbReference type="ChEBI" id="CHEBI:29033"/>
    </cofactor>
</comment>
<dbReference type="EC" id="1.14.11.27" evidence="5"/>
<keyword evidence="16" id="KW-0539">Nucleus</keyword>
<dbReference type="InterPro" id="IPR001965">
    <property type="entry name" value="Znf_PHD"/>
</dbReference>
<feature type="compositionally biased region" description="Basic residues" evidence="20">
    <location>
        <begin position="1504"/>
        <end position="1515"/>
    </location>
</feature>
<evidence type="ECO:0000256" key="10">
    <source>
        <dbReference type="ARBA" id="ARBA00022853"/>
    </source>
</evidence>
<feature type="compositionally biased region" description="Polar residues" evidence="20">
    <location>
        <begin position="125"/>
        <end position="137"/>
    </location>
</feature>